<evidence type="ECO:0000256" key="4">
    <source>
        <dbReference type="ARBA" id="ARBA00023163"/>
    </source>
</evidence>
<keyword evidence="4" id="KW-0804">Transcription</keyword>
<evidence type="ECO:0000256" key="1">
    <source>
        <dbReference type="ARBA" id="ARBA00004123"/>
    </source>
</evidence>
<dbReference type="Pfam" id="PF00847">
    <property type="entry name" value="AP2"/>
    <property type="match status" value="1"/>
</dbReference>
<evidence type="ECO:0000313" key="8">
    <source>
        <dbReference type="EMBL" id="CAK9266855.1"/>
    </source>
</evidence>
<dbReference type="PROSITE" id="PS51032">
    <property type="entry name" value="AP2_ERF"/>
    <property type="match status" value="1"/>
</dbReference>
<dbReference type="Proteomes" id="UP001497444">
    <property type="component" value="Chromosome 19"/>
</dbReference>
<dbReference type="PANTHER" id="PTHR31194:SF140">
    <property type="entry name" value="ETHYLENE-RESPONSIVE TRANSCRIPTION FACTOR CRF2"/>
    <property type="match status" value="1"/>
</dbReference>
<feature type="compositionally biased region" description="Low complexity" evidence="6">
    <location>
        <begin position="230"/>
        <end position="248"/>
    </location>
</feature>
<comment type="subcellular location">
    <subcellularLocation>
        <location evidence="1">Nucleus</location>
    </subcellularLocation>
</comment>
<dbReference type="Gene3D" id="3.30.730.10">
    <property type="entry name" value="AP2/ERF domain"/>
    <property type="match status" value="1"/>
</dbReference>
<dbReference type="PRINTS" id="PR00367">
    <property type="entry name" value="ETHRSPELEMNT"/>
</dbReference>
<organism evidence="8 9">
    <name type="scientific">Sphagnum jensenii</name>
    <dbReference type="NCBI Taxonomy" id="128206"/>
    <lineage>
        <taxon>Eukaryota</taxon>
        <taxon>Viridiplantae</taxon>
        <taxon>Streptophyta</taxon>
        <taxon>Embryophyta</taxon>
        <taxon>Bryophyta</taxon>
        <taxon>Sphagnophytina</taxon>
        <taxon>Sphagnopsida</taxon>
        <taxon>Sphagnales</taxon>
        <taxon>Sphagnaceae</taxon>
        <taxon>Sphagnum</taxon>
    </lineage>
</organism>
<dbReference type="PANTHER" id="PTHR31194">
    <property type="entry name" value="SHN SHINE , DNA BINDING / TRANSCRIPTION FACTOR"/>
    <property type="match status" value="1"/>
</dbReference>
<evidence type="ECO:0000259" key="7">
    <source>
        <dbReference type="PROSITE" id="PS51032"/>
    </source>
</evidence>
<dbReference type="InterPro" id="IPR050913">
    <property type="entry name" value="AP2/ERF_ERF"/>
</dbReference>
<proteinExistence type="predicted"/>
<evidence type="ECO:0000256" key="3">
    <source>
        <dbReference type="ARBA" id="ARBA00023125"/>
    </source>
</evidence>
<feature type="domain" description="AP2/ERF" evidence="7">
    <location>
        <begin position="263"/>
        <end position="320"/>
    </location>
</feature>
<dbReference type="InterPro" id="IPR001471">
    <property type="entry name" value="AP2/ERF_dom"/>
</dbReference>
<keyword evidence="3" id="KW-0238">DNA-binding</keyword>
<feature type="region of interest" description="Disordered" evidence="6">
    <location>
        <begin position="582"/>
        <end position="609"/>
    </location>
</feature>
<keyword evidence="9" id="KW-1185">Reference proteome</keyword>
<reference evidence="8" key="1">
    <citation type="submission" date="2024-02" db="EMBL/GenBank/DDBJ databases">
        <authorList>
            <consortium name="ELIXIR-Norway"/>
            <consortium name="Elixir Norway"/>
        </authorList>
    </citation>
    <scope>NUCLEOTIDE SEQUENCE</scope>
</reference>
<evidence type="ECO:0000256" key="2">
    <source>
        <dbReference type="ARBA" id="ARBA00023015"/>
    </source>
</evidence>
<dbReference type="EMBL" id="OZ020114">
    <property type="protein sequence ID" value="CAK9266855.1"/>
    <property type="molecule type" value="Genomic_DNA"/>
</dbReference>
<accession>A0ABP0WJ08</accession>
<evidence type="ECO:0000256" key="5">
    <source>
        <dbReference type="ARBA" id="ARBA00023242"/>
    </source>
</evidence>
<dbReference type="InterPro" id="IPR036955">
    <property type="entry name" value="AP2/ERF_dom_sf"/>
</dbReference>
<gene>
    <name evidence="8" type="ORF">CSSPJE1EN1_LOCUS12333</name>
</gene>
<evidence type="ECO:0000313" key="9">
    <source>
        <dbReference type="Proteomes" id="UP001497444"/>
    </source>
</evidence>
<evidence type="ECO:0000256" key="6">
    <source>
        <dbReference type="SAM" id="MobiDB-lite"/>
    </source>
</evidence>
<dbReference type="SUPFAM" id="SSF54171">
    <property type="entry name" value="DNA-binding domain"/>
    <property type="match status" value="1"/>
</dbReference>
<keyword evidence="2" id="KW-0805">Transcription regulation</keyword>
<keyword evidence="5" id="KW-0539">Nucleus</keyword>
<name>A0ABP0WJ08_9BRYO</name>
<dbReference type="SMART" id="SM00380">
    <property type="entry name" value="AP2"/>
    <property type="match status" value="1"/>
</dbReference>
<dbReference type="CDD" id="cd00018">
    <property type="entry name" value="AP2"/>
    <property type="match status" value="1"/>
</dbReference>
<dbReference type="InterPro" id="IPR016177">
    <property type="entry name" value="DNA-bd_dom_sf"/>
</dbReference>
<protein>
    <recommendedName>
        <fullName evidence="7">AP2/ERF domain-containing protein</fullName>
    </recommendedName>
</protein>
<feature type="region of interest" description="Disordered" evidence="6">
    <location>
        <begin position="230"/>
        <end position="253"/>
    </location>
</feature>
<sequence length="682" mass="73610">MNTTVVVSSNMPGPQTLRRSFPAAAVPPKVKVMCKKALKREFATESEEDGWDVQQLQPPQICPKRVRVICTDPDATDSSSDEEGNFRRRNLICNNLHRRRRHVQEIDIHCTDGGAFSSSSSDSEEDVEVPSYHRIFTAQAMRCSLNCASPIWTATTTSSGAVVPPQLDKVYKTSGQSKKKITAAAATEKMISKTASNKLLPPQRHAVKLLDSAVVANTKLSTAAANVTSKPAKTSSKSLATASKAASKTGGGVVALEDGKSHKFRGVRQRPWGKWAAEIRDPSKGVRLWLGTFETAEEAAQAYDKAAREIRGPHAHTNFPGLENHDQRHELLANPETASAATAMMKGGDVAQSEDARALKSTRVSKKDALSSHPDNTKEQQDVTVNAAALLEKDLKGSGKMVGPVLKPEKKHLCPLEIVEVFTERVSSSEESCFTAVFEPEAAEDASPYLSESCKGSSALIRSPKDGMDDGVHSLGEPKLEEGLPCNDDFPHPDEECSNFLLCSPSSVLDGCSTSYSKLLPGSIAAAADHSDALCHPFATGGSLAMEESFGLAETTASIGSDSHTPNILDCTSLKLVTARQGDNDEEKVDKDAAVGSDSDQEGSVNEDNNHTELHNLADLQHAFLSDVEFLFPDCHEFEEDLMMEFAAEFDLLGDEEKIGDLGFECGSEAMNWFSTPDIMIV</sequence>